<proteinExistence type="predicted"/>
<dbReference type="AlphaFoldDB" id="A0A291FGK6"/>
<dbReference type="RefSeq" id="WP_109243204.1">
    <property type="nucleotide sequence ID" value="NZ_LR134391.1"/>
</dbReference>
<organism evidence="1">
    <name type="scientific">Kocuria rosea</name>
    <name type="common">Deinococcus erythromyxa</name>
    <name type="synonym">Micrococcus rubens</name>
    <dbReference type="NCBI Taxonomy" id="1275"/>
    <lineage>
        <taxon>Bacteria</taxon>
        <taxon>Bacillati</taxon>
        <taxon>Actinomycetota</taxon>
        <taxon>Actinomycetes</taxon>
        <taxon>Micrococcales</taxon>
        <taxon>Micrococcaceae</taxon>
        <taxon>Kocuria</taxon>
    </lineage>
</organism>
<dbReference type="EMBL" id="MF620092">
    <property type="protein sequence ID" value="ATG31923.1"/>
    <property type="molecule type" value="Genomic_DNA"/>
</dbReference>
<accession>A0A291FGK6</accession>
<name>A0A291FGK6_KOCRO</name>
<evidence type="ECO:0000313" key="1">
    <source>
        <dbReference type="EMBL" id="ATG31923.1"/>
    </source>
</evidence>
<sequence>MSAAGLVWSQTAVVTTHGWGVLIHSECGAQQVRGNGLQQPVEWLRAQLAEPTPMEQLLAPLPPARRAPVERLVQALTDRGAITTFPEEPSLDKPASVELVVGAHDFSRAAAHELGTLWQSSDIAYQCRDTAAESALPILDGTVQADGPAGQVTGFRLMLWDGQLWLGRFAGSEQERMTAAEEMTFHLLRSARKSDTGEAAVREHPWFPWLAQEVVQTHLSGAEGVTECVRLSVTPFAKHRHRLIQEQRVPSAAAITASATALVEAPAQDPTDPLIVSRRCAGLVDGVLSPVAPPEESELQQLPLQLSRCQVRLAAGVLETVLGHGWTLEQARGRAVAAALMTHGVSRLDPLVHMHPLFAPTGHDTGAQSAVVLPREQIERALAEANAAVSLGATADHGAEVAATRLAAHLEMARGQRGMLSVDFPRTAQGADLLAIHQPCEELLVAVGLPFWLVAVQVAPGAVVMGVSAAHEEEAVHEAIRQALLHHQSRTAGNEAAAPRLYRRPPQAVYAPATQPPDTLQKTLQEHGTVLTVPLSNGPSFDAALPHKTLVVLVPGGA</sequence>
<reference evidence="1" key="1">
    <citation type="journal article" date="2017" name="Microbiology">
        <title>Identification and heterologous expression of the kocurin biosynthetic gene cluster.</title>
        <authorList>
            <person name="Linares-Otoya L."/>
            <person name="Linares-Otoya V."/>
            <person name="Armas-Mantilla L."/>
            <person name="Blanco-Olano C."/>
            <person name="Crusemann M."/>
            <person name="Ganoza-Yupanqui M.L."/>
            <person name="Campos-Florian J."/>
            <person name="Konig G.M."/>
            <person name="Schaberle T.F."/>
        </authorList>
    </citation>
    <scope>NUCLEOTIDE SEQUENCE</scope>
    <source>
        <strain evidence="1">S17</strain>
    </source>
</reference>
<protein>
    <submittedName>
        <fullName evidence="1">KocF</fullName>
    </submittedName>
</protein>